<dbReference type="InterPro" id="IPR017853">
    <property type="entry name" value="GH"/>
</dbReference>
<protein>
    <submittedName>
        <fullName evidence="1">Uncharacterized protein</fullName>
    </submittedName>
</protein>
<reference evidence="1 2" key="1">
    <citation type="submission" date="2022-07" db="EMBL/GenBank/DDBJ databases">
        <title>Mucilaginibacter sp. JC4.</title>
        <authorList>
            <person name="Le V."/>
            <person name="Ko S.-R."/>
            <person name="Ahn C.-Y."/>
            <person name="Oh H.-M."/>
        </authorList>
    </citation>
    <scope>NUCLEOTIDE SEQUENCE [LARGE SCALE GENOMIC DNA]</scope>
    <source>
        <strain evidence="1 2">JC4</strain>
    </source>
</reference>
<keyword evidence="2" id="KW-1185">Reference proteome</keyword>
<gene>
    <name evidence="1" type="ORF">NPE20_00180</name>
</gene>
<dbReference type="EMBL" id="JANHOH010000001">
    <property type="protein sequence ID" value="MCQ6956350.1"/>
    <property type="molecule type" value="Genomic_DNA"/>
</dbReference>
<dbReference type="SUPFAM" id="SSF51445">
    <property type="entry name" value="(Trans)glycosidases"/>
    <property type="match status" value="1"/>
</dbReference>
<sequence length="386" mass="42689">MKKSLLFPAVLLVLTACKNNIQVKPASLQNIKATARSVQSIPFRTDSVYGVNVHFGQANNTDYVADKISFAISLAKQMNFNYFRTDVSMNSSGVPSNPAFQPFVDSAYNAGIGILAIMNNPAVTAPANGITYTTTELTNYNTSGYNRGYGFASRAALQGKIQFIQIFNELENDNNALILKATYSGTQEPVIGQNDAKYDMTKYPAYFQFMLGAYDGIRAADSSIKIGTNYAWLHYGLFLKFSKDMLAQNKKLDFMLLNWYNGEEYGTDKSHNVYSQDVPMANEAINRLKYKFLTQPASPLVTQVGLSETGISFGGGATPNPNGLGKGGFLTLMHDQYKPHCNFIFYYELFKELNSRASNPKEAQFGIQIATNPANHLVTDTLSNLY</sequence>
<proteinExistence type="predicted"/>
<dbReference type="PROSITE" id="PS51257">
    <property type="entry name" value="PROKAR_LIPOPROTEIN"/>
    <property type="match status" value="1"/>
</dbReference>
<accession>A0ABT1SVI5</accession>
<name>A0ABT1SVI5_9SPHI</name>
<comment type="caution">
    <text evidence="1">The sequence shown here is derived from an EMBL/GenBank/DDBJ whole genome shotgun (WGS) entry which is preliminary data.</text>
</comment>
<dbReference type="Proteomes" id="UP001204376">
    <property type="component" value="Unassembled WGS sequence"/>
</dbReference>
<organism evidence="1 2">
    <name type="scientific">Mucilaginibacter aquariorum</name>
    <dbReference type="NCBI Taxonomy" id="2967225"/>
    <lineage>
        <taxon>Bacteria</taxon>
        <taxon>Pseudomonadati</taxon>
        <taxon>Bacteroidota</taxon>
        <taxon>Sphingobacteriia</taxon>
        <taxon>Sphingobacteriales</taxon>
        <taxon>Sphingobacteriaceae</taxon>
        <taxon>Mucilaginibacter</taxon>
    </lineage>
</organism>
<dbReference type="Gene3D" id="3.20.20.80">
    <property type="entry name" value="Glycosidases"/>
    <property type="match status" value="1"/>
</dbReference>
<evidence type="ECO:0000313" key="1">
    <source>
        <dbReference type="EMBL" id="MCQ6956350.1"/>
    </source>
</evidence>
<evidence type="ECO:0000313" key="2">
    <source>
        <dbReference type="Proteomes" id="UP001204376"/>
    </source>
</evidence>
<dbReference type="RefSeq" id="WP_256536568.1">
    <property type="nucleotide sequence ID" value="NZ_JANHOH010000001.1"/>
</dbReference>